<dbReference type="GeneID" id="28961401"/>
<dbReference type="AlphaFoldDB" id="A0A0J9VPZ7"/>
<reference evidence="8" key="1">
    <citation type="submission" date="2007-04" db="EMBL/GenBank/DDBJ databases">
        <authorList>
            <consortium name="The Broad Institute Genome Sequencing Platform"/>
            <person name="Birren B."/>
            <person name="Lander E."/>
            <person name="Galagan J."/>
            <person name="Nusbaum C."/>
            <person name="Devon K."/>
            <person name="Ma L.-J."/>
            <person name="Jaffe D."/>
            <person name="Butler J."/>
            <person name="Alvarez P."/>
            <person name="Gnerre S."/>
            <person name="Grabherr M."/>
            <person name="Kleber M."/>
            <person name="Mauceli E."/>
            <person name="Brockman W."/>
            <person name="MacCallum I.A."/>
            <person name="Young S."/>
            <person name="LaButti K."/>
            <person name="DeCaprio D."/>
            <person name="Crawford M."/>
            <person name="Koehrsen M."/>
            <person name="Engels R."/>
            <person name="Montgomery P."/>
            <person name="Pearson M."/>
            <person name="Howarth C."/>
            <person name="Larson L."/>
            <person name="White J."/>
            <person name="O'Leary S."/>
            <person name="Kodira C."/>
            <person name="Zeng Q."/>
            <person name="Yandava C."/>
            <person name="Alvarado L."/>
            <person name="Kistler C."/>
            <person name="Shim W.-B."/>
            <person name="Kang S."/>
            <person name="Woloshuk C."/>
        </authorList>
    </citation>
    <scope>NUCLEOTIDE SEQUENCE</scope>
    <source>
        <strain evidence="8">4287</strain>
    </source>
</reference>
<feature type="compositionally biased region" description="Basic and acidic residues" evidence="6">
    <location>
        <begin position="382"/>
        <end position="396"/>
    </location>
</feature>
<dbReference type="Pfam" id="PF13520">
    <property type="entry name" value="AA_permease_2"/>
    <property type="match status" value="1"/>
</dbReference>
<dbReference type="InterPro" id="IPR002293">
    <property type="entry name" value="AA/rel_permease1"/>
</dbReference>
<dbReference type="Gene3D" id="1.20.1740.10">
    <property type="entry name" value="Amino acid/polyamine transporter I"/>
    <property type="match status" value="1"/>
</dbReference>
<evidence type="ECO:0000256" key="5">
    <source>
        <dbReference type="ARBA" id="ARBA00023136"/>
    </source>
</evidence>
<feature type="transmembrane region" description="Helical" evidence="7">
    <location>
        <begin position="128"/>
        <end position="151"/>
    </location>
</feature>
<keyword evidence="5 7" id="KW-0472">Membrane</keyword>
<protein>
    <recommendedName>
        <fullName evidence="10">Choline transport protein</fullName>
    </recommendedName>
</protein>
<evidence type="ECO:0000256" key="1">
    <source>
        <dbReference type="ARBA" id="ARBA00004141"/>
    </source>
</evidence>
<evidence type="ECO:0008006" key="10">
    <source>
        <dbReference type="Google" id="ProtNLM"/>
    </source>
</evidence>
<dbReference type="GO" id="GO:0022857">
    <property type="term" value="F:transmembrane transporter activity"/>
    <property type="evidence" value="ECO:0007669"/>
    <property type="project" value="InterPro"/>
</dbReference>
<dbReference type="PANTHER" id="PTHR45649">
    <property type="entry name" value="AMINO-ACID PERMEASE BAT1"/>
    <property type="match status" value="1"/>
</dbReference>
<feature type="transmembrane region" description="Helical" evidence="7">
    <location>
        <begin position="301"/>
        <end position="321"/>
    </location>
</feature>
<feature type="transmembrane region" description="Helical" evidence="7">
    <location>
        <begin position="20"/>
        <end position="39"/>
    </location>
</feature>
<feature type="transmembrane region" description="Helical" evidence="7">
    <location>
        <begin position="256"/>
        <end position="280"/>
    </location>
</feature>
<dbReference type="Proteomes" id="UP000009097">
    <property type="component" value="Unassembled WGS sequence"/>
</dbReference>
<dbReference type="GO" id="GO:0016020">
    <property type="term" value="C:membrane"/>
    <property type="evidence" value="ECO:0007669"/>
    <property type="project" value="UniProtKB-SubCell"/>
</dbReference>
<proteinExistence type="predicted"/>
<keyword evidence="4 7" id="KW-1133">Transmembrane helix</keyword>
<name>A0A0J9VPZ7_FUSO4</name>
<evidence type="ECO:0000313" key="9">
    <source>
        <dbReference type="Proteomes" id="UP000009097"/>
    </source>
</evidence>
<evidence type="ECO:0000256" key="6">
    <source>
        <dbReference type="SAM" id="MobiDB-lite"/>
    </source>
</evidence>
<dbReference type="RefSeq" id="XP_018250750.1">
    <property type="nucleotide sequence ID" value="XM_018400994.1"/>
</dbReference>
<feature type="transmembrane region" description="Helical" evidence="7">
    <location>
        <begin position="51"/>
        <end position="70"/>
    </location>
</feature>
<feature type="transmembrane region" description="Helical" evidence="7">
    <location>
        <begin position="333"/>
        <end position="354"/>
    </location>
</feature>
<sequence>MFIAAAIVVASGRSTPVDSWTTYLVFLAIITFSTIVNIWGNSILGPWSNFALYWSILSVIIISIVLLSMSEKTSAEFVFTTFNNETGWSDGMAWLLGLLQSALSLIGFDAVLHMTEEMPNPHLDAPLAIVYAIGVGGSTGLIFILVILFCLTDVDKVVSSPTGQPLIALFDQATNSRAASTIISCMLGLCFIHGTNGSITTTSRLIYSMARDNGFFFSRYFNHINPKLEVPVRTIIFTYIFNVLFGALYLGPTVAFNAFIASCTILLNISYAFPIFVLVIRGRGILAPHQHPHTPWKLGNFWGYLVNWTACLYVSVTSVLFCFPPSLHVTGNTMNYVSVVIAICCLAIAIYWIARGKTFEGPNLETIMAQREEVAHAPGHGRRGEKEDIHDHSVSA</sequence>
<gene>
    <name evidence="8" type="ORF">FOXG_20695</name>
</gene>
<evidence type="ECO:0000313" key="8">
    <source>
        <dbReference type="EMBL" id="KNB12705.1"/>
    </source>
</evidence>
<dbReference type="PIRSF" id="PIRSF006060">
    <property type="entry name" value="AA_transporter"/>
    <property type="match status" value="1"/>
</dbReference>
<feature type="transmembrane region" description="Helical" evidence="7">
    <location>
        <begin position="91"/>
        <end position="108"/>
    </location>
</feature>
<evidence type="ECO:0000256" key="7">
    <source>
        <dbReference type="SAM" id="Phobius"/>
    </source>
</evidence>
<evidence type="ECO:0000256" key="4">
    <source>
        <dbReference type="ARBA" id="ARBA00022989"/>
    </source>
</evidence>
<keyword evidence="2" id="KW-0813">Transport</keyword>
<evidence type="ECO:0000256" key="2">
    <source>
        <dbReference type="ARBA" id="ARBA00022448"/>
    </source>
</evidence>
<dbReference type="VEuPathDB" id="FungiDB:FOXG_20695"/>
<feature type="region of interest" description="Disordered" evidence="6">
    <location>
        <begin position="375"/>
        <end position="396"/>
    </location>
</feature>
<dbReference type="EMBL" id="DS231711">
    <property type="protein sequence ID" value="KNB12705.1"/>
    <property type="molecule type" value="Genomic_DNA"/>
</dbReference>
<reference evidence="8" key="2">
    <citation type="journal article" date="2010" name="Nature">
        <title>Comparative genomics reveals mobile pathogenicity chromosomes in Fusarium.</title>
        <authorList>
            <person name="Ma L.J."/>
            <person name="van der Does H.C."/>
            <person name="Borkovich K.A."/>
            <person name="Coleman J.J."/>
            <person name="Daboussi M.J."/>
            <person name="Di Pietro A."/>
            <person name="Dufresne M."/>
            <person name="Freitag M."/>
            <person name="Grabherr M."/>
            <person name="Henrissat B."/>
            <person name="Houterman P.M."/>
            <person name="Kang S."/>
            <person name="Shim W.B."/>
            <person name="Woloshuk C."/>
            <person name="Xie X."/>
            <person name="Xu J.R."/>
            <person name="Antoniw J."/>
            <person name="Baker S.E."/>
            <person name="Bluhm B.H."/>
            <person name="Breakspear A."/>
            <person name="Brown D.W."/>
            <person name="Butchko R.A."/>
            <person name="Chapman S."/>
            <person name="Coulson R."/>
            <person name="Coutinho P.M."/>
            <person name="Danchin E.G."/>
            <person name="Diener A."/>
            <person name="Gale L.R."/>
            <person name="Gardiner D.M."/>
            <person name="Goff S."/>
            <person name="Hammond-Kosack K.E."/>
            <person name="Hilburn K."/>
            <person name="Hua-Van A."/>
            <person name="Jonkers W."/>
            <person name="Kazan K."/>
            <person name="Kodira C.D."/>
            <person name="Koehrsen M."/>
            <person name="Kumar L."/>
            <person name="Lee Y.H."/>
            <person name="Li L."/>
            <person name="Manners J.M."/>
            <person name="Miranda-Saavedra D."/>
            <person name="Mukherjee M."/>
            <person name="Park G."/>
            <person name="Park J."/>
            <person name="Park S.Y."/>
            <person name="Proctor R.H."/>
            <person name="Regev A."/>
            <person name="Ruiz-Roldan M.C."/>
            <person name="Sain D."/>
            <person name="Sakthikumar S."/>
            <person name="Sykes S."/>
            <person name="Schwartz D.C."/>
            <person name="Turgeon B.G."/>
            <person name="Wapinski I."/>
            <person name="Yoder O."/>
            <person name="Young S."/>
            <person name="Zeng Q."/>
            <person name="Zhou S."/>
            <person name="Galagan J."/>
            <person name="Cuomo C.A."/>
            <person name="Kistler H.C."/>
            <person name="Rep M."/>
        </authorList>
    </citation>
    <scope>NUCLEOTIDE SEQUENCE [LARGE SCALE GENOMIC DNA]</scope>
    <source>
        <strain evidence="8">4287</strain>
    </source>
</reference>
<evidence type="ECO:0000256" key="3">
    <source>
        <dbReference type="ARBA" id="ARBA00022692"/>
    </source>
</evidence>
<feature type="transmembrane region" description="Helical" evidence="7">
    <location>
        <begin position="230"/>
        <end position="250"/>
    </location>
</feature>
<accession>A0A0J9VPZ7</accession>
<dbReference type="PANTHER" id="PTHR45649:SF14">
    <property type="entry name" value="GABA PERMEASE"/>
    <property type="match status" value="1"/>
</dbReference>
<keyword evidence="3 7" id="KW-0812">Transmembrane</keyword>
<comment type="subcellular location">
    <subcellularLocation>
        <location evidence="1">Membrane</location>
        <topology evidence="1">Multi-pass membrane protein</topology>
    </subcellularLocation>
</comment>
<organism evidence="8 9">
    <name type="scientific">Fusarium oxysporum f. sp. lycopersici (strain 4287 / CBS 123668 / FGSC 9935 / NRRL 34936)</name>
    <name type="common">Fusarium vascular wilt of tomato</name>
    <dbReference type="NCBI Taxonomy" id="426428"/>
    <lineage>
        <taxon>Eukaryota</taxon>
        <taxon>Fungi</taxon>
        <taxon>Dikarya</taxon>
        <taxon>Ascomycota</taxon>
        <taxon>Pezizomycotina</taxon>
        <taxon>Sordariomycetes</taxon>
        <taxon>Hypocreomycetidae</taxon>
        <taxon>Hypocreales</taxon>
        <taxon>Nectriaceae</taxon>
        <taxon>Fusarium</taxon>
        <taxon>Fusarium oxysporum species complex</taxon>
    </lineage>
</organism>